<evidence type="ECO:0000313" key="3">
    <source>
        <dbReference type="Proteomes" id="UP000070299"/>
    </source>
</evidence>
<dbReference type="EMBL" id="LSNE01000015">
    <property type="protein sequence ID" value="KXI27187.1"/>
    <property type="molecule type" value="Genomic_DNA"/>
</dbReference>
<sequence>MAKLQPLIGLRRARQQGAIVLVSVVLMLVMVTLITLYTGRIQSFEHKIMLNGQNQRFAFAAANAGLSQGFAELQHNKSWPQATVTGLLPNQQSFSVTASQQQIRRHTRQFLLFELIASGSSLDGLSTVSVSEHAIVYPLLASIPIAPLMIDGDIDRRATFELIANPNGAGQGIALSVWSNGSVDMAQINGLTCGKFEYVNSQCRNRAYSQQGQSGADILANDGNFPVDLIAHLFNFSLLDYAALRDHADIQLTDCNALSAQTSGFIWVTGDCDIAVNIQLGGFTTPVILVVAEGSLSLNHGASIFGLVVLLKDPASVGTHDVLMSTTSLLTGALVANQSLGKTAGVFRVVYEHAVLHLLSTEPRFLRVAKVPGSWKDL</sequence>
<reference evidence="3" key="1">
    <citation type="submission" date="2016-02" db="EMBL/GenBank/DDBJ databases">
        <authorList>
            <person name="Schultz-Johansen M."/>
            <person name="Glaring M.A."/>
            <person name="Bech P.K."/>
            <person name="Stougaard P."/>
        </authorList>
    </citation>
    <scope>NUCLEOTIDE SEQUENCE [LARGE SCALE GENOMIC DNA]</scope>
    <source>
        <strain evidence="3">S66</strain>
    </source>
</reference>
<comment type="caution">
    <text evidence="2">The sequence shown here is derived from an EMBL/GenBank/DDBJ whole genome shotgun (WGS) entry which is preliminary data.</text>
</comment>
<evidence type="ECO:0000313" key="2">
    <source>
        <dbReference type="EMBL" id="KXI27187.1"/>
    </source>
</evidence>
<accession>A0A148KLL9</accession>
<dbReference type="OrthoDB" id="6017064at2"/>
<name>A0A148KLL9_9ALTE</name>
<keyword evidence="1" id="KW-0812">Transmembrane</keyword>
<keyword evidence="1" id="KW-0472">Membrane</keyword>
<dbReference type="Proteomes" id="UP000070299">
    <property type="component" value="Unassembled WGS sequence"/>
</dbReference>
<feature type="transmembrane region" description="Helical" evidence="1">
    <location>
        <begin position="20"/>
        <end position="39"/>
    </location>
</feature>
<protein>
    <recommendedName>
        <fullName evidence="4">Type 4 fimbrial biogenesis protein PilX N-terminal domain-containing protein</fullName>
    </recommendedName>
</protein>
<evidence type="ECO:0000256" key="1">
    <source>
        <dbReference type="SAM" id="Phobius"/>
    </source>
</evidence>
<organism evidence="2 3">
    <name type="scientific">Paraglaciecola hydrolytica</name>
    <dbReference type="NCBI Taxonomy" id="1799789"/>
    <lineage>
        <taxon>Bacteria</taxon>
        <taxon>Pseudomonadati</taxon>
        <taxon>Pseudomonadota</taxon>
        <taxon>Gammaproteobacteria</taxon>
        <taxon>Alteromonadales</taxon>
        <taxon>Alteromonadaceae</taxon>
        <taxon>Paraglaciecola</taxon>
    </lineage>
</organism>
<keyword evidence="1" id="KW-1133">Transmembrane helix</keyword>
<dbReference type="AlphaFoldDB" id="A0A148KLL9"/>
<gene>
    <name evidence="2" type="ORF">AX660_02035</name>
</gene>
<proteinExistence type="predicted"/>
<dbReference type="STRING" id="1799789.AX660_02035"/>
<evidence type="ECO:0008006" key="4">
    <source>
        <dbReference type="Google" id="ProtNLM"/>
    </source>
</evidence>
<keyword evidence="3" id="KW-1185">Reference proteome</keyword>
<dbReference type="RefSeq" id="WP_068381677.1">
    <property type="nucleotide sequence ID" value="NZ_LSNE01000015.1"/>
</dbReference>